<evidence type="ECO:0000313" key="1">
    <source>
        <dbReference type="EMBL" id="KLV05185.1"/>
    </source>
</evidence>
<dbReference type="AlphaFoldDB" id="A0A0J1H038"/>
<dbReference type="PATRIC" id="fig|1195763.3.peg.2625"/>
<sequence length="95" mass="10786">MQYQLGVFSGKYSGGVYTDPVPEKKGYEFIIDGNEVWFDRDSNGHHEMAFLVEDNQLTYIACIGKVATIIDASYEYRSYLGKNKSALNKVFDKSI</sequence>
<dbReference type="EMBL" id="LDOT01000015">
    <property type="protein sequence ID" value="KLV05185.1"/>
    <property type="molecule type" value="Genomic_DNA"/>
</dbReference>
<protein>
    <submittedName>
        <fullName evidence="1">Uncharacterized protein</fullName>
    </submittedName>
</protein>
<organism evidence="1 2">
    <name type="scientific">Photobacterium aquae</name>
    <dbReference type="NCBI Taxonomy" id="1195763"/>
    <lineage>
        <taxon>Bacteria</taxon>
        <taxon>Pseudomonadati</taxon>
        <taxon>Pseudomonadota</taxon>
        <taxon>Gammaproteobacteria</taxon>
        <taxon>Vibrionales</taxon>
        <taxon>Vibrionaceae</taxon>
        <taxon>Photobacterium</taxon>
    </lineage>
</organism>
<reference evidence="1 2" key="1">
    <citation type="submission" date="2015-05" db="EMBL/GenBank/DDBJ databases">
        <title>Photobacterium galathea sp. nov.</title>
        <authorList>
            <person name="Machado H."/>
            <person name="Gram L."/>
        </authorList>
    </citation>
    <scope>NUCLEOTIDE SEQUENCE [LARGE SCALE GENOMIC DNA]</scope>
    <source>
        <strain evidence="1 2">CGMCC 1.12159</strain>
    </source>
</reference>
<keyword evidence="2" id="KW-1185">Reference proteome</keyword>
<evidence type="ECO:0000313" key="2">
    <source>
        <dbReference type="Proteomes" id="UP000036097"/>
    </source>
</evidence>
<proteinExistence type="predicted"/>
<gene>
    <name evidence="1" type="ORF">ABT56_12435</name>
</gene>
<dbReference type="Proteomes" id="UP000036097">
    <property type="component" value="Unassembled WGS sequence"/>
</dbReference>
<comment type="caution">
    <text evidence="1">The sequence shown here is derived from an EMBL/GenBank/DDBJ whole genome shotgun (WGS) entry which is preliminary data.</text>
</comment>
<name>A0A0J1H038_9GAMM</name>
<accession>A0A0J1H038</accession>